<evidence type="ECO:0000313" key="2">
    <source>
        <dbReference type="EMBL" id="KAJ7209197.1"/>
    </source>
</evidence>
<comment type="caution">
    <text evidence="2">The sequence shown here is derived from an EMBL/GenBank/DDBJ whole genome shotgun (WGS) entry which is preliminary data.</text>
</comment>
<dbReference type="EMBL" id="JARJCW010000031">
    <property type="protein sequence ID" value="KAJ7209197.1"/>
    <property type="molecule type" value="Genomic_DNA"/>
</dbReference>
<evidence type="ECO:0000313" key="3">
    <source>
        <dbReference type="Proteomes" id="UP001219525"/>
    </source>
</evidence>
<reference evidence="2" key="1">
    <citation type="submission" date="2023-03" db="EMBL/GenBank/DDBJ databases">
        <title>Massive genome expansion in bonnet fungi (Mycena s.s.) driven by repeated elements and novel gene families across ecological guilds.</title>
        <authorList>
            <consortium name="Lawrence Berkeley National Laboratory"/>
            <person name="Harder C.B."/>
            <person name="Miyauchi S."/>
            <person name="Viragh M."/>
            <person name="Kuo A."/>
            <person name="Thoen E."/>
            <person name="Andreopoulos B."/>
            <person name="Lu D."/>
            <person name="Skrede I."/>
            <person name="Drula E."/>
            <person name="Henrissat B."/>
            <person name="Morin E."/>
            <person name="Kohler A."/>
            <person name="Barry K."/>
            <person name="LaButti K."/>
            <person name="Morin E."/>
            <person name="Salamov A."/>
            <person name="Lipzen A."/>
            <person name="Mereny Z."/>
            <person name="Hegedus B."/>
            <person name="Baldrian P."/>
            <person name="Stursova M."/>
            <person name="Weitz H."/>
            <person name="Taylor A."/>
            <person name="Grigoriev I.V."/>
            <person name="Nagy L.G."/>
            <person name="Martin F."/>
            <person name="Kauserud H."/>
        </authorList>
    </citation>
    <scope>NUCLEOTIDE SEQUENCE</scope>
    <source>
        <strain evidence="2">9144</strain>
    </source>
</reference>
<sequence>MDFKLHMETKQIHCDILSLSTFVFVGTTNALPYLAFGGHANTLKDSRAVITCKEESVVACPVRMGNAGRNHFMQREGRTRAAHKNQPSHAELGFDAASRKRHWTRGSCACERTPPHAPVGVLHIAVVLPSVGTEWANLGHTRKDAVRAQPRARAHASPDPRGGTAERQGGGAALSGLRNGQIWALRTTRQCGRRRARQRTPPQAPVGMLDVGVVPPCTHELTPPYAPLCIGVVPLCIGTAPPPRRDPQWGDLCHTCNGEGYAHQHPQTRPAEHSRSQSGEVVYRGGATDEPLYGVHGAKMVHTNVSLKKWRGSELGCLREFLSLSDEG</sequence>
<organism evidence="2 3">
    <name type="scientific">Mycena pura</name>
    <dbReference type="NCBI Taxonomy" id="153505"/>
    <lineage>
        <taxon>Eukaryota</taxon>
        <taxon>Fungi</taxon>
        <taxon>Dikarya</taxon>
        <taxon>Basidiomycota</taxon>
        <taxon>Agaricomycotina</taxon>
        <taxon>Agaricomycetes</taxon>
        <taxon>Agaricomycetidae</taxon>
        <taxon>Agaricales</taxon>
        <taxon>Marasmiineae</taxon>
        <taxon>Mycenaceae</taxon>
        <taxon>Mycena</taxon>
    </lineage>
</organism>
<dbReference type="Proteomes" id="UP001219525">
    <property type="component" value="Unassembled WGS sequence"/>
</dbReference>
<accession>A0AAD6VD48</accession>
<evidence type="ECO:0000256" key="1">
    <source>
        <dbReference type="SAM" id="MobiDB-lite"/>
    </source>
</evidence>
<protein>
    <submittedName>
        <fullName evidence="2">Uncharacterized protein</fullName>
    </submittedName>
</protein>
<gene>
    <name evidence="2" type="ORF">GGX14DRAFT_395311</name>
</gene>
<keyword evidence="3" id="KW-1185">Reference proteome</keyword>
<proteinExistence type="predicted"/>
<name>A0AAD6VD48_9AGAR</name>
<dbReference type="AlphaFoldDB" id="A0AAD6VD48"/>
<feature type="region of interest" description="Disordered" evidence="1">
    <location>
        <begin position="144"/>
        <end position="179"/>
    </location>
</feature>